<gene>
    <name evidence="4" type="ORF">DEJ50_09760</name>
</gene>
<dbReference type="GO" id="GO:0005524">
    <property type="term" value="F:ATP binding"/>
    <property type="evidence" value="ECO:0007669"/>
    <property type="project" value="UniProtKB-KW"/>
</dbReference>
<dbReference type="Gene3D" id="3.40.50.300">
    <property type="entry name" value="P-loop containing nucleotide triphosphate hydrolases"/>
    <property type="match status" value="1"/>
</dbReference>
<dbReference type="PROSITE" id="PS50837">
    <property type="entry name" value="NACHT"/>
    <property type="match status" value="1"/>
</dbReference>
<dbReference type="SUPFAM" id="SSF52540">
    <property type="entry name" value="P-loop containing nucleoside triphosphate hydrolases"/>
    <property type="match status" value="1"/>
</dbReference>
<dbReference type="PANTHER" id="PTHR46844:SF1">
    <property type="entry name" value="SLR5058 PROTEIN"/>
    <property type="match status" value="1"/>
</dbReference>
<organism evidence="4 5">
    <name type="scientific">Streptomyces venezuelae</name>
    <dbReference type="NCBI Taxonomy" id="54571"/>
    <lineage>
        <taxon>Bacteria</taxon>
        <taxon>Bacillati</taxon>
        <taxon>Actinomycetota</taxon>
        <taxon>Actinomycetes</taxon>
        <taxon>Kitasatosporales</taxon>
        <taxon>Streptomycetaceae</taxon>
        <taxon>Streptomyces</taxon>
    </lineage>
</organism>
<proteinExistence type="predicted"/>
<feature type="domain" description="NACHT" evidence="3">
    <location>
        <begin position="266"/>
        <end position="597"/>
    </location>
</feature>
<evidence type="ECO:0000256" key="1">
    <source>
        <dbReference type="ARBA" id="ARBA00022741"/>
    </source>
</evidence>
<dbReference type="InterPro" id="IPR007111">
    <property type="entry name" value="NACHT_NTPase"/>
</dbReference>
<dbReference type="RefSeq" id="WP_150207169.1">
    <property type="nucleotide sequence ID" value="NZ_CP029190.1"/>
</dbReference>
<evidence type="ECO:0000313" key="5">
    <source>
        <dbReference type="Proteomes" id="UP000325211"/>
    </source>
</evidence>
<dbReference type="Proteomes" id="UP000325211">
    <property type="component" value="Chromosome"/>
</dbReference>
<dbReference type="Pfam" id="PF22733">
    <property type="entry name" value="NNH1"/>
    <property type="match status" value="1"/>
</dbReference>
<dbReference type="OrthoDB" id="135105at2"/>
<reference evidence="4 5" key="1">
    <citation type="submission" date="2018-05" db="EMBL/GenBank/DDBJ databases">
        <title>Streptomyces venezuelae.</title>
        <authorList>
            <person name="Kim W."/>
            <person name="Lee N."/>
            <person name="Cho B.-K."/>
        </authorList>
    </citation>
    <scope>NUCLEOTIDE SEQUENCE [LARGE SCALE GENOMIC DNA]</scope>
    <source>
        <strain evidence="4 5">ATCC 21782</strain>
    </source>
</reference>
<dbReference type="Gene3D" id="3.80.10.10">
    <property type="entry name" value="Ribonuclease Inhibitor"/>
    <property type="match status" value="1"/>
</dbReference>
<dbReference type="InterPro" id="IPR032675">
    <property type="entry name" value="LRR_dom_sf"/>
</dbReference>
<evidence type="ECO:0000259" key="3">
    <source>
        <dbReference type="PROSITE" id="PS50837"/>
    </source>
</evidence>
<accession>A0A5P2D025</accession>
<name>A0A5P2D025_STRVZ</name>
<dbReference type="InterPro" id="IPR027417">
    <property type="entry name" value="P-loop_NTPase"/>
</dbReference>
<protein>
    <submittedName>
        <fullName evidence="4">ATP-binding protein</fullName>
    </submittedName>
</protein>
<keyword evidence="2 4" id="KW-0067">ATP-binding</keyword>
<keyword evidence="1" id="KW-0547">Nucleotide-binding</keyword>
<dbReference type="AlphaFoldDB" id="A0A5P2D025"/>
<sequence>MSAEVAAINLGRVLATRAAGLWLAPKRRAQEGRSELSELIRVRVAGLRPQRSLERQFEQIADAVAARLEPLLAHEFRGLSEAGRRSALDAVTDTFTRADLSDAAIIGSDADAAELARRIRRAVPAPAGLDEPAEALYELLFSECCDCYVRVLRRLPVFTERAVTELLGRTTSLAAELSQVLERLPARSLYAPEGEGRDEAFRREYLELVSRSLDEIELFSFASERAARTKLSVAYVSLRTTQEAVPHAPEDDGHGRRVESALKDADRVLLRGEAGSGKTTLLQWLAVTAARGAFEGELAAWNGLVPVPVTLRRYAGRELPSPEALLDEVAGPLTGHMPTAWVDRQLAAGRALLLVDGVDELPAAERRAVRDWLRRLLLAYPANRAVVTSRPAAARSDWLRAEGFRPVLLDRMRPADLAEFVRQWHEAVLDRDEELPDYERALLTSLQNRPHLQSLAATPLLAALLCALHLDRRGQLPRNRMELYRIALEILVQRRDAERCVPSGLDVQLTLTDKLRLLQDLAWRLSDNGRNEIARQRAEVHVHYALGAMRHLEGFEASAVLDHLVARSGVLRSPADGRIDFLHRSFQEYLAAADAAVQDNIGNLVGRAHLDFWYETIVMAAGHANRTQRTELIEGVLGRAAAEPRHRRRLKRLAASCLETMEAVPEEVVSGLDEALDSLIPPSGDEEAAALAAVGPAVLSRLPGSLSGLSTEPAEATVRTAALIGGSRALDRLAHWVPGAEGRSASSLAGAWGYFDPDEYAERVLRRLPLTRVHLTLTHPTQWPALLRLPDVRRVGVVYPFFDGLAQTTQLAGLHSLTMYDLRNEADLAPLRHHDELTSLTLRGNVPLTDATPLRDLPRLDNLALEGWVSLPPLRDIPVPAETWNLSLGRLAPETDLASLTDRPALGLLDLRGRGEPRGFDELSGLSHLFFLAMDGYDLRTWLPAIRSAPRRLGTVAFRDCLLPADLGSLASLGTLETLYLYGCRTADGRPPNLDSVPEGINVRLG</sequence>
<dbReference type="SUPFAM" id="SSF52058">
    <property type="entry name" value="L domain-like"/>
    <property type="match status" value="1"/>
</dbReference>
<dbReference type="EMBL" id="CP029190">
    <property type="protein sequence ID" value="QES48053.1"/>
    <property type="molecule type" value="Genomic_DNA"/>
</dbReference>
<dbReference type="InterPro" id="IPR054547">
    <property type="entry name" value="NNH1"/>
</dbReference>
<evidence type="ECO:0000256" key="2">
    <source>
        <dbReference type="ARBA" id="ARBA00022840"/>
    </source>
</evidence>
<evidence type="ECO:0000313" key="4">
    <source>
        <dbReference type="EMBL" id="QES48053.1"/>
    </source>
</evidence>
<dbReference type="PANTHER" id="PTHR46844">
    <property type="entry name" value="SLR5058 PROTEIN"/>
    <property type="match status" value="1"/>
</dbReference>
<dbReference type="Pfam" id="PF05729">
    <property type="entry name" value="NACHT"/>
    <property type="match status" value="1"/>
</dbReference>